<reference evidence="7 8" key="1">
    <citation type="submission" date="2015-11" db="EMBL/GenBank/DDBJ databases">
        <title>Expanding the genomic diversity of Burkholderia species for the development of highly accurate diagnostics.</title>
        <authorList>
            <person name="Sahl J."/>
            <person name="Keim P."/>
            <person name="Wagner D."/>
        </authorList>
    </citation>
    <scope>NUCLEOTIDE SEQUENCE [LARGE SCALE GENOMIC DNA]</scope>
    <source>
        <strain evidence="7 8">MSMB1301WGS</strain>
    </source>
</reference>
<dbReference type="Gene3D" id="3.30.460.10">
    <property type="entry name" value="Beta Polymerase, domain 2"/>
    <property type="match status" value="1"/>
</dbReference>
<evidence type="ECO:0000313" key="7">
    <source>
        <dbReference type="EMBL" id="KVV44784.1"/>
    </source>
</evidence>
<feature type="domain" description="Adenylyltransferase AadA C-terminal" evidence="6">
    <location>
        <begin position="155"/>
        <end position="237"/>
    </location>
</feature>
<evidence type="ECO:0000256" key="3">
    <source>
        <dbReference type="ARBA" id="ARBA00035252"/>
    </source>
</evidence>
<dbReference type="CDD" id="cd05403">
    <property type="entry name" value="NT_KNTase_like"/>
    <property type="match status" value="1"/>
</dbReference>
<name>A0A106DZI3_9BURK</name>
<dbReference type="RefSeq" id="WP_060107329.1">
    <property type="nucleotide sequence ID" value="NZ_LPEQ01000094.1"/>
</dbReference>
<sequence length="266" mass="28698">MNATSVPAGIADQVTAACALLDRHLGATLQAVHLFGSALDGGLKPRSDIDLLVTVAASPGAAVRRALMLDLLDVSAPPQRDARMRALEVTVLVRDDVVPWRHPARRELQFGEWLRRDLRAGIVEPACVDHDLAILLTKVRQHDVALRGPRAAAWFDAVPARDFIAALRATVAQWDAEPDWRGDECNVVLALARVWYSAATGRIAPKDVAAAWALGRLPDTYRPVLAAARAVYLHGDGDGAGTLLSGRPVAAFVRDVRRIVEAMLPT</sequence>
<gene>
    <name evidence="7" type="ORF">WT27_08440</name>
</gene>
<dbReference type="EC" id="2.7.7.47" evidence="2"/>
<dbReference type="InterPro" id="IPR043519">
    <property type="entry name" value="NT_sf"/>
</dbReference>
<dbReference type="Pfam" id="PF01909">
    <property type="entry name" value="NTP_transf_2"/>
    <property type="match status" value="1"/>
</dbReference>
<protein>
    <recommendedName>
        <fullName evidence="3">Aminoglycoside (3'') (9) adenylyltransferase</fullName>
        <ecNumber evidence="2">2.7.7.47</ecNumber>
    </recommendedName>
</protein>
<keyword evidence="1" id="KW-0808">Transferase</keyword>
<dbReference type="NCBIfam" id="NF010309">
    <property type="entry name" value="PRK13746.1"/>
    <property type="match status" value="1"/>
</dbReference>
<dbReference type="InterPro" id="IPR025184">
    <property type="entry name" value="AadA_C"/>
</dbReference>
<keyword evidence="8" id="KW-1185">Reference proteome</keyword>
<dbReference type="EMBL" id="LPEQ01000094">
    <property type="protein sequence ID" value="KVV44784.1"/>
    <property type="molecule type" value="Genomic_DNA"/>
</dbReference>
<dbReference type="InterPro" id="IPR002934">
    <property type="entry name" value="Polymerase_NTP_transf_dom"/>
</dbReference>
<comment type="catalytic activity">
    <reaction evidence="4">
        <text>streptomycin + ATP = 3''-O-adenylylstreptomycin + diphosphate</text>
        <dbReference type="Rhea" id="RHEA:20245"/>
        <dbReference type="ChEBI" id="CHEBI:30616"/>
        <dbReference type="ChEBI" id="CHEBI:33019"/>
        <dbReference type="ChEBI" id="CHEBI:58007"/>
        <dbReference type="ChEBI" id="CHEBI:58605"/>
        <dbReference type="EC" id="2.7.7.47"/>
    </reaction>
</comment>
<evidence type="ECO:0000256" key="1">
    <source>
        <dbReference type="ARBA" id="ARBA00022679"/>
    </source>
</evidence>
<dbReference type="Proteomes" id="UP000062317">
    <property type="component" value="Unassembled WGS sequence"/>
</dbReference>
<dbReference type="AlphaFoldDB" id="A0A106DZI3"/>
<dbReference type="GO" id="GO:0009012">
    <property type="term" value="F:aminoglycoside 3''-adenylyltransferase activity"/>
    <property type="evidence" value="ECO:0007669"/>
    <property type="project" value="UniProtKB-EC"/>
</dbReference>
<dbReference type="SUPFAM" id="SSF81301">
    <property type="entry name" value="Nucleotidyltransferase"/>
    <property type="match status" value="1"/>
</dbReference>
<evidence type="ECO:0000313" key="8">
    <source>
        <dbReference type="Proteomes" id="UP000062317"/>
    </source>
</evidence>
<proteinExistence type="predicted"/>
<evidence type="ECO:0000259" key="5">
    <source>
        <dbReference type="Pfam" id="PF01909"/>
    </source>
</evidence>
<feature type="domain" description="Polymerase nucleotidyl transferase" evidence="5">
    <location>
        <begin position="30"/>
        <end position="95"/>
    </location>
</feature>
<accession>A0A106DZI3</accession>
<evidence type="ECO:0000259" key="6">
    <source>
        <dbReference type="Pfam" id="PF13427"/>
    </source>
</evidence>
<comment type="caution">
    <text evidence="7">The sequence shown here is derived from an EMBL/GenBank/DDBJ whole genome shotgun (WGS) entry which is preliminary data.</text>
</comment>
<evidence type="ECO:0000256" key="2">
    <source>
        <dbReference type="ARBA" id="ARBA00035126"/>
    </source>
</evidence>
<organism evidence="7 8">
    <name type="scientific">Burkholderia territorii</name>
    <dbReference type="NCBI Taxonomy" id="1503055"/>
    <lineage>
        <taxon>Bacteria</taxon>
        <taxon>Pseudomonadati</taxon>
        <taxon>Pseudomonadota</taxon>
        <taxon>Betaproteobacteria</taxon>
        <taxon>Burkholderiales</taxon>
        <taxon>Burkholderiaceae</taxon>
        <taxon>Burkholderia</taxon>
        <taxon>Burkholderia cepacia complex</taxon>
    </lineage>
</organism>
<dbReference type="Pfam" id="PF13427">
    <property type="entry name" value="AadA_C"/>
    <property type="match status" value="1"/>
</dbReference>
<evidence type="ECO:0000256" key="4">
    <source>
        <dbReference type="ARBA" id="ARBA00048566"/>
    </source>
</evidence>